<feature type="region of interest" description="Disordered" evidence="1">
    <location>
        <begin position="165"/>
        <end position="191"/>
    </location>
</feature>
<dbReference type="Proteomes" id="UP001046870">
    <property type="component" value="Chromosome 9"/>
</dbReference>
<feature type="compositionally biased region" description="Basic and acidic residues" evidence="1">
    <location>
        <begin position="209"/>
        <end position="231"/>
    </location>
</feature>
<evidence type="ECO:0000313" key="4">
    <source>
        <dbReference type="Proteomes" id="UP001046870"/>
    </source>
</evidence>
<keyword evidence="2" id="KW-0472">Membrane</keyword>
<keyword evidence="2" id="KW-0812">Transmembrane</keyword>
<feature type="compositionally biased region" description="Low complexity" evidence="1">
    <location>
        <begin position="250"/>
        <end position="270"/>
    </location>
</feature>
<feature type="region of interest" description="Disordered" evidence="1">
    <location>
        <begin position="209"/>
        <end position="279"/>
    </location>
</feature>
<dbReference type="AlphaFoldDB" id="A0A9D3T4G4"/>
<reference evidence="3" key="1">
    <citation type="submission" date="2021-01" db="EMBL/GenBank/DDBJ databases">
        <authorList>
            <person name="Zahm M."/>
            <person name="Roques C."/>
            <person name="Cabau C."/>
            <person name="Klopp C."/>
            <person name="Donnadieu C."/>
            <person name="Jouanno E."/>
            <person name="Lampietro C."/>
            <person name="Louis A."/>
            <person name="Herpin A."/>
            <person name="Echchiki A."/>
            <person name="Berthelot C."/>
            <person name="Parey E."/>
            <person name="Roest-Crollius H."/>
            <person name="Braasch I."/>
            <person name="Postlethwait J."/>
            <person name="Bobe J."/>
            <person name="Montfort J."/>
            <person name="Bouchez O."/>
            <person name="Begum T."/>
            <person name="Mejri S."/>
            <person name="Adams A."/>
            <person name="Chen W.-J."/>
            <person name="Guiguen Y."/>
        </authorList>
    </citation>
    <scope>NUCLEOTIDE SEQUENCE</scope>
    <source>
        <strain evidence="3">YG-15Mar2019-1</strain>
        <tissue evidence="3">Brain</tissue>
    </source>
</reference>
<feature type="compositionally biased region" description="Low complexity" evidence="1">
    <location>
        <begin position="13"/>
        <end position="24"/>
    </location>
</feature>
<gene>
    <name evidence="3" type="ORF">MATL_G00115050</name>
</gene>
<name>A0A9D3T4G4_MEGAT</name>
<proteinExistence type="predicted"/>
<comment type="caution">
    <text evidence="3">The sequence shown here is derived from an EMBL/GenBank/DDBJ whole genome shotgun (WGS) entry which is preliminary data.</text>
</comment>
<accession>A0A9D3T4G4</accession>
<keyword evidence="4" id="KW-1185">Reference proteome</keyword>
<keyword evidence="2" id="KW-1133">Transmembrane helix</keyword>
<protein>
    <submittedName>
        <fullName evidence="3">Uncharacterized protein</fullName>
    </submittedName>
</protein>
<feature type="region of interest" description="Disordered" evidence="1">
    <location>
        <begin position="1"/>
        <end position="24"/>
    </location>
</feature>
<organism evidence="3 4">
    <name type="scientific">Megalops atlanticus</name>
    <name type="common">Tarpon</name>
    <name type="synonym">Clupea gigantea</name>
    <dbReference type="NCBI Taxonomy" id="7932"/>
    <lineage>
        <taxon>Eukaryota</taxon>
        <taxon>Metazoa</taxon>
        <taxon>Chordata</taxon>
        <taxon>Craniata</taxon>
        <taxon>Vertebrata</taxon>
        <taxon>Euteleostomi</taxon>
        <taxon>Actinopterygii</taxon>
        <taxon>Neopterygii</taxon>
        <taxon>Teleostei</taxon>
        <taxon>Elopiformes</taxon>
        <taxon>Megalopidae</taxon>
        <taxon>Megalops</taxon>
    </lineage>
</organism>
<feature type="transmembrane region" description="Helical" evidence="2">
    <location>
        <begin position="129"/>
        <end position="153"/>
    </location>
</feature>
<sequence>MVNAEAVGRSRRSPSPSSLPGRALAPGHLLRLTSAPAAPRPTPPKAPAHSLYRAMDRSCICLGLCFAALLGVAASSNEPNASAENFSTVGSLTSTAAMTKPPPTSSPSPMILMPTATDAPQDCFIRKEWTLWVLVAAGAAVAVPLICAMGLMIQVCHLKRQVRPGRTPRTNVDLVSGMRSPGATGGGADGGASAGLCESAIKMEEVKLQEQAKEEEAREEAAREEAAKDGTEQGAVDKAGDSGNGEAARESSAPAAASSQSEEVPAAAAEGEMEVLVVV</sequence>
<evidence type="ECO:0000256" key="2">
    <source>
        <dbReference type="SAM" id="Phobius"/>
    </source>
</evidence>
<evidence type="ECO:0000313" key="3">
    <source>
        <dbReference type="EMBL" id="KAG7470549.1"/>
    </source>
</evidence>
<dbReference type="EMBL" id="JAFDVH010000009">
    <property type="protein sequence ID" value="KAG7470549.1"/>
    <property type="molecule type" value="Genomic_DNA"/>
</dbReference>
<dbReference type="OrthoDB" id="9448427at2759"/>
<evidence type="ECO:0000256" key="1">
    <source>
        <dbReference type="SAM" id="MobiDB-lite"/>
    </source>
</evidence>